<name>A0A0X3PC00_SCHSO</name>
<dbReference type="PANTHER" id="PTHR22168">
    <property type="entry name" value="TMEM26 PROTEIN"/>
    <property type="match status" value="1"/>
</dbReference>
<feature type="transmembrane region" description="Helical" evidence="1">
    <location>
        <begin position="115"/>
        <end position="134"/>
    </location>
</feature>
<dbReference type="EMBL" id="GEEE01013982">
    <property type="protein sequence ID" value="JAP49243.1"/>
    <property type="molecule type" value="Transcribed_RNA"/>
</dbReference>
<organism evidence="2">
    <name type="scientific">Schistocephalus solidus</name>
    <name type="common">Tapeworm</name>
    <dbReference type="NCBI Taxonomy" id="70667"/>
    <lineage>
        <taxon>Eukaryota</taxon>
        <taxon>Metazoa</taxon>
        <taxon>Spiralia</taxon>
        <taxon>Lophotrochozoa</taxon>
        <taxon>Platyhelminthes</taxon>
        <taxon>Cestoda</taxon>
        <taxon>Eucestoda</taxon>
        <taxon>Diphyllobothriidea</taxon>
        <taxon>Diphyllobothriidae</taxon>
        <taxon>Schistocephalus</taxon>
    </lineage>
</organism>
<proteinExistence type="predicted"/>
<keyword evidence="1 2" id="KW-0812">Transmembrane</keyword>
<feature type="transmembrane region" description="Helical" evidence="1">
    <location>
        <begin position="42"/>
        <end position="73"/>
    </location>
</feature>
<dbReference type="AlphaFoldDB" id="A0A0X3PC00"/>
<evidence type="ECO:0000256" key="1">
    <source>
        <dbReference type="SAM" id="Phobius"/>
    </source>
</evidence>
<accession>A0A0X3PC00</accession>
<protein>
    <submittedName>
        <fullName evidence="2">Transmembrane protein 26</fullName>
    </submittedName>
</protein>
<dbReference type="PANTHER" id="PTHR22168:SF8">
    <property type="entry name" value="TRANSMEMBRANE PROTEIN 26"/>
    <property type="match status" value="1"/>
</dbReference>
<dbReference type="InterPro" id="IPR019169">
    <property type="entry name" value="Transmembrane_26"/>
</dbReference>
<feature type="transmembrane region" description="Helical" evidence="1">
    <location>
        <begin position="79"/>
        <end position="103"/>
    </location>
</feature>
<keyword evidence="1" id="KW-1133">Transmembrane helix</keyword>
<dbReference type="Pfam" id="PF09772">
    <property type="entry name" value="Tmem26"/>
    <property type="match status" value="2"/>
</dbReference>
<keyword evidence="1" id="KW-0472">Membrane</keyword>
<evidence type="ECO:0000313" key="2">
    <source>
        <dbReference type="EMBL" id="JAP49243.1"/>
    </source>
</evidence>
<gene>
    <name evidence="2" type="primary">TMM26</name>
    <name evidence="2" type="ORF">TR124421</name>
</gene>
<reference evidence="2" key="1">
    <citation type="submission" date="2016-01" db="EMBL/GenBank/DDBJ databases">
        <title>Reference transcriptome for the parasite Schistocephalus solidus: insights into the molecular evolution of parasitism.</title>
        <authorList>
            <person name="Hebert F.O."/>
            <person name="Grambauer S."/>
            <person name="Barber I."/>
            <person name="Landry C.R."/>
            <person name="Aubin-Horth N."/>
        </authorList>
    </citation>
    <scope>NUCLEOTIDE SEQUENCE</scope>
</reference>
<sequence length="424" mass="47997">MMSGKRTWELHVTYSRNNFNSLRKPSVAQVARRSMRTWFRSWLALLRLIVALRAILVRLVFLGLTMAIIWTVVNLKRELIYWSLCLILLPLLAELCIAVRTILVPQSWLESVEKWFSMCIFTLILCACPPIWIIELHLIQQLNNATDSANQEEGVDASGQGDIPSPLFRQVLVQVRTLDQYPLKLRIRIIEQLLLLCAIVGRWMLPRYGISSDQLSELLLINIGSAADILELFESFDEEAVRSNSVLKITILCLWQASLLQFCFNKTSRIEVSTPSVPERPQAPGSFKSDQHNSFQTSALTESNQNCCLRGSKKEQLYQSNSLRETESQAEYSESTHGSSCCHGYCLAQGCCCRILFGTELWAILLSLMLQDVPFLCLRLTLIFGFGVQSYQNVFFTIKNILLILAQVFRSSVLLSGGSVVISS</sequence>